<dbReference type="AlphaFoldDB" id="A0AAD5MN10"/>
<keyword evidence="4" id="KW-1185">Reference proteome</keyword>
<accession>A0AAD5MN10</accession>
<proteinExistence type="predicted"/>
<dbReference type="InterPro" id="IPR040282">
    <property type="entry name" value="Mig-18-like"/>
</dbReference>
<dbReference type="EMBL" id="JAHQIW010000268">
    <property type="protein sequence ID" value="KAJ1347099.1"/>
    <property type="molecule type" value="Genomic_DNA"/>
</dbReference>
<dbReference type="Proteomes" id="UP001196413">
    <property type="component" value="Unassembled WGS sequence"/>
</dbReference>
<evidence type="ECO:0000313" key="4">
    <source>
        <dbReference type="Proteomes" id="UP001196413"/>
    </source>
</evidence>
<feature type="domain" description="Abnormal cell migration protein 18-like fibronectin type I" evidence="2">
    <location>
        <begin position="64"/>
        <end position="131"/>
    </location>
</feature>
<protein>
    <recommendedName>
        <fullName evidence="2">Abnormal cell migration protein 18-like fibronectin type I domain-containing protein</fullName>
    </recommendedName>
</protein>
<name>A0AAD5MN10_PARTN</name>
<comment type="caution">
    <text evidence="3">The sequence shown here is derived from an EMBL/GenBank/DDBJ whole genome shotgun (WGS) entry which is preliminary data.</text>
</comment>
<gene>
    <name evidence="3" type="ORF">KIN20_002059</name>
</gene>
<evidence type="ECO:0000259" key="2">
    <source>
        <dbReference type="Pfam" id="PF23003"/>
    </source>
</evidence>
<dbReference type="PANTHER" id="PTHR35572">
    <property type="entry name" value="PROTEIN CBG04538-RELATED"/>
    <property type="match status" value="1"/>
</dbReference>
<reference evidence="3" key="1">
    <citation type="submission" date="2021-06" db="EMBL/GenBank/DDBJ databases">
        <title>Parelaphostrongylus tenuis whole genome reference sequence.</title>
        <authorList>
            <person name="Garwood T.J."/>
            <person name="Larsen P.A."/>
            <person name="Fountain-Jones N.M."/>
            <person name="Garbe J.R."/>
            <person name="Macchietto M.G."/>
            <person name="Kania S.A."/>
            <person name="Gerhold R.W."/>
            <person name="Richards J.E."/>
            <person name="Wolf T.M."/>
        </authorList>
    </citation>
    <scope>NUCLEOTIDE SEQUENCE</scope>
    <source>
        <strain evidence="3">MNPRO001-30</strain>
        <tissue evidence="3">Meninges</tissue>
    </source>
</reference>
<feature type="compositionally biased region" description="Polar residues" evidence="1">
    <location>
        <begin position="426"/>
        <end position="435"/>
    </location>
</feature>
<sequence>MILNEESINVSSYTLQPAERTYIELLLDKLCRIHCKIAEYGIDRECKKEANGDITLKGLSMANCQDYNGLSRNQGSEWREGSFQFRCNEGGMKKIIGCVTSSGMLIPVGGVKLILFKENGVDIQCEREANGFVTLRKLFKGSCQDYAGRSRTQGSEWLEGSTKFRCVQGVKTAVGCVAAPGTIIEAGKVKSVNGYEIECNLDKNGHTTMKTTPSSSNLAKCVDFDGRIKFEGSEWTSGLFHFRCDAVDGLILAGCNASGTFIPNGKVKSVDGIDVKCERNAKDIVSLTTVGASKCKDGEGRMHAQDSEWRYGSFQFGCKADTAVLVGCIAKTGIFIPNGKVKSVGGQDMKCETKVKGHQILNVLSSSTDVKCKDHTGQRRRHLENWYEFLAHKACRQDGRVNFLGCRRCCTKEFDLNDKEDKNSQREQPTVNNRLEPSALRGQPNSQAHPKITRRMVANFAIAHRWLETFRDQGDQLTEKPRERRPQHVNRQAVVCRTEEDPLMSCPILANRIDYDPMIIWHILQETGKQCLM</sequence>
<evidence type="ECO:0000256" key="1">
    <source>
        <dbReference type="SAM" id="MobiDB-lite"/>
    </source>
</evidence>
<dbReference type="InterPro" id="IPR055119">
    <property type="entry name" value="Mig18_Fn1"/>
</dbReference>
<dbReference type="PANTHER" id="PTHR35572:SF7">
    <property type="entry name" value="PROTEIN CBG04538"/>
    <property type="match status" value="1"/>
</dbReference>
<dbReference type="Pfam" id="PF23003">
    <property type="entry name" value="Fn1_2"/>
    <property type="match status" value="1"/>
</dbReference>
<evidence type="ECO:0000313" key="3">
    <source>
        <dbReference type="EMBL" id="KAJ1347099.1"/>
    </source>
</evidence>
<organism evidence="3 4">
    <name type="scientific">Parelaphostrongylus tenuis</name>
    <name type="common">Meningeal worm</name>
    <dbReference type="NCBI Taxonomy" id="148309"/>
    <lineage>
        <taxon>Eukaryota</taxon>
        <taxon>Metazoa</taxon>
        <taxon>Ecdysozoa</taxon>
        <taxon>Nematoda</taxon>
        <taxon>Chromadorea</taxon>
        <taxon>Rhabditida</taxon>
        <taxon>Rhabditina</taxon>
        <taxon>Rhabditomorpha</taxon>
        <taxon>Strongyloidea</taxon>
        <taxon>Metastrongylidae</taxon>
        <taxon>Parelaphostrongylus</taxon>
    </lineage>
</organism>
<feature type="region of interest" description="Disordered" evidence="1">
    <location>
        <begin position="420"/>
        <end position="451"/>
    </location>
</feature>